<dbReference type="PANTHER" id="PTHR33237:SF4">
    <property type="entry name" value="F14O23.12"/>
    <property type="match status" value="1"/>
</dbReference>
<comment type="caution">
    <text evidence="2">The sequence shown here is derived from an EMBL/GenBank/DDBJ whole genome shotgun (WGS) entry which is preliminary data.</text>
</comment>
<dbReference type="PANTHER" id="PTHR33237">
    <property type="entry name" value="F2P16.13 PROTEIN-RELATED"/>
    <property type="match status" value="1"/>
</dbReference>
<evidence type="ECO:0000313" key="2">
    <source>
        <dbReference type="EMBL" id="KAH6834705.1"/>
    </source>
</evidence>
<accession>A0AAD4JKI3</accession>
<keyword evidence="1" id="KW-0812">Transmembrane</keyword>
<dbReference type="Proteomes" id="UP001190926">
    <property type="component" value="Unassembled WGS sequence"/>
</dbReference>
<sequence>MVRHISFKNQQVSISYLGLGVGSLILCALALFMCAGHSRRRRWRRWKSCYGFGNQDPVIQLNPSEIIEYQFGDVDPSACSGEGTLWKKNILMGGKCQLPDFSGVIMYDSTGNVVAPARNQSALPALPWK</sequence>
<proteinExistence type="predicted"/>
<organism evidence="2 3">
    <name type="scientific">Perilla frutescens var. hirtella</name>
    <name type="common">Perilla citriodora</name>
    <name type="synonym">Perilla setoyensis</name>
    <dbReference type="NCBI Taxonomy" id="608512"/>
    <lineage>
        <taxon>Eukaryota</taxon>
        <taxon>Viridiplantae</taxon>
        <taxon>Streptophyta</taxon>
        <taxon>Embryophyta</taxon>
        <taxon>Tracheophyta</taxon>
        <taxon>Spermatophyta</taxon>
        <taxon>Magnoliopsida</taxon>
        <taxon>eudicotyledons</taxon>
        <taxon>Gunneridae</taxon>
        <taxon>Pentapetalae</taxon>
        <taxon>asterids</taxon>
        <taxon>lamiids</taxon>
        <taxon>Lamiales</taxon>
        <taxon>Lamiaceae</taxon>
        <taxon>Nepetoideae</taxon>
        <taxon>Elsholtzieae</taxon>
        <taxon>Perilla</taxon>
    </lineage>
</organism>
<reference evidence="2 3" key="1">
    <citation type="journal article" date="2021" name="Nat. Commun.">
        <title>Incipient diploidization of the medicinal plant Perilla within 10,000 years.</title>
        <authorList>
            <person name="Zhang Y."/>
            <person name="Shen Q."/>
            <person name="Leng L."/>
            <person name="Zhang D."/>
            <person name="Chen S."/>
            <person name="Shi Y."/>
            <person name="Ning Z."/>
            <person name="Chen S."/>
        </authorList>
    </citation>
    <scope>NUCLEOTIDE SEQUENCE [LARGE SCALE GENOMIC DNA]</scope>
    <source>
        <strain evidence="3">cv. PC099</strain>
    </source>
</reference>
<keyword evidence="1" id="KW-1133">Transmembrane helix</keyword>
<gene>
    <name evidence="2" type="ORF">C2S53_003942</name>
</gene>
<dbReference type="AlphaFoldDB" id="A0AAD4JKI3"/>
<dbReference type="EMBL" id="SDAM02000044">
    <property type="protein sequence ID" value="KAH6834705.1"/>
    <property type="molecule type" value="Genomic_DNA"/>
</dbReference>
<name>A0AAD4JKI3_PERFH</name>
<protein>
    <submittedName>
        <fullName evidence="2">Uncharacterized protein</fullName>
    </submittedName>
</protein>
<keyword evidence="3" id="KW-1185">Reference proteome</keyword>
<evidence type="ECO:0000313" key="3">
    <source>
        <dbReference type="Proteomes" id="UP001190926"/>
    </source>
</evidence>
<keyword evidence="1" id="KW-0472">Membrane</keyword>
<evidence type="ECO:0000256" key="1">
    <source>
        <dbReference type="SAM" id="Phobius"/>
    </source>
</evidence>
<feature type="transmembrane region" description="Helical" evidence="1">
    <location>
        <begin position="12"/>
        <end position="35"/>
    </location>
</feature>